<dbReference type="PROSITE" id="PS00154">
    <property type="entry name" value="ATPASE_E1_E2"/>
    <property type="match status" value="1"/>
</dbReference>
<dbReference type="InterPro" id="IPR023299">
    <property type="entry name" value="ATPase_P-typ_cyto_dom_N"/>
</dbReference>
<dbReference type="GO" id="GO:0046872">
    <property type="term" value="F:metal ion binding"/>
    <property type="evidence" value="ECO:0007669"/>
    <property type="project" value="UniProtKB-KW"/>
</dbReference>
<dbReference type="Gene3D" id="3.40.1110.10">
    <property type="entry name" value="Calcium-transporting ATPase, cytoplasmic domain N"/>
    <property type="match status" value="1"/>
</dbReference>
<evidence type="ECO:0000256" key="8">
    <source>
        <dbReference type="ARBA" id="ARBA00022989"/>
    </source>
</evidence>
<dbReference type="Pfam" id="PF00122">
    <property type="entry name" value="E1-E2_ATPase"/>
    <property type="match status" value="1"/>
</dbReference>
<dbReference type="PRINTS" id="PR00120">
    <property type="entry name" value="HATPASE"/>
</dbReference>
<feature type="domain" description="P-type ATPase A" evidence="13">
    <location>
        <begin position="80"/>
        <end position="193"/>
    </location>
</feature>
<feature type="transmembrane region" description="Helical" evidence="12">
    <location>
        <begin position="46"/>
        <end position="65"/>
    </location>
</feature>
<dbReference type="PANTHER" id="PTHR43294:SF21">
    <property type="entry name" value="CATION TRANSPORTING ATPASE"/>
    <property type="match status" value="1"/>
</dbReference>
<accession>A0A7S3GD47</accession>
<dbReference type="Pfam" id="PF00690">
    <property type="entry name" value="Cation_ATPase_N"/>
    <property type="match status" value="1"/>
</dbReference>
<dbReference type="NCBIfam" id="TIGR01494">
    <property type="entry name" value="ATPase_P-type"/>
    <property type="match status" value="2"/>
</dbReference>
<feature type="transmembrane region" description="Helical" evidence="12">
    <location>
        <begin position="697"/>
        <end position="714"/>
    </location>
</feature>
<dbReference type="InterPro" id="IPR023214">
    <property type="entry name" value="HAD_sf"/>
</dbReference>
<dbReference type="GO" id="GO:0016887">
    <property type="term" value="F:ATP hydrolysis activity"/>
    <property type="evidence" value="ECO:0007669"/>
    <property type="project" value="InterPro"/>
</dbReference>
<dbReference type="Pfam" id="PF00689">
    <property type="entry name" value="Cation_ATPase_C"/>
    <property type="match status" value="1"/>
</dbReference>
<evidence type="ECO:0000256" key="5">
    <source>
        <dbReference type="ARBA" id="ARBA00022741"/>
    </source>
</evidence>
<feature type="transmembrane region" description="Helical" evidence="12">
    <location>
        <begin position="775"/>
        <end position="801"/>
    </location>
</feature>
<dbReference type="SFLD" id="SFLDG00002">
    <property type="entry name" value="C1.7:_P-type_atpase_like"/>
    <property type="match status" value="1"/>
</dbReference>
<dbReference type="Pfam" id="PF13246">
    <property type="entry name" value="Cation_ATPase"/>
    <property type="match status" value="1"/>
</dbReference>
<dbReference type="Pfam" id="PF08282">
    <property type="entry name" value="Hydrolase_3"/>
    <property type="match status" value="1"/>
</dbReference>
<dbReference type="GO" id="GO:0005391">
    <property type="term" value="F:P-type sodium:potassium-exchanging transporter activity"/>
    <property type="evidence" value="ECO:0007669"/>
    <property type="project" value="TreeGrafter"/>
</dbReference>
<keyword evidence="8 12" id="KW-1133">Transmembrane helix</keyword>
<comment type="subcellular location">
    <subcellularLocation>
        <location evidence="1">Cell membrane</location>
        <topology evidence="1">Multi-pass membrane protein</topology>
    </subcellularLocation>
</comment>
<dbReference type="SUPFAM" id="SSF56784">
    <property type="entry name" value="HAD-like"/>
    <property type="match status" value="1"/>
</dbReference>
<evidence type="ECO:0000256" key="4">
    <source>
        <dbReference type="ARBA" id="ARBA00022723"/>
    </source>
</evidence>
<feature type="transmembrane region" description="Helical" evidence="12">
    <location>
        <begin position="931"/>
        <end position="951"/>
    </location>
</feature>
<feature type="transmembrane region" description="Helical" evidence="12">
    <location>
        <begin position="734"/>
        <end position="754"/>
    </location>
</feature>
<feature type="transmembrane region" description="Helical" evidence="12">
    <location>
        <begin position="210"/>
        <end position="232"/>
    </location>
</feature>
<dbReference type="InterPro" id="IPR006068">
    <property type="entry name" value="ATPase_P-typ_cation-transptr_C"/>
</dbReference>
<dbReference type="SUPFAM" id="SSF81665">
    <property type="entry name" value="Calcium ATPase, transmembrane domain M"/>
    <property type="match status" value="1"/>
</dbReference>
<dbReference type="GO" id="GO:0006883">
    <property type="term" value="P:intracellular sodium ion homeostasis"/>
    <property type="evidence" value="ECO:0007669"/>
    <property type="project" value="TreeGrafter"/>
</dbReference>
<feature type="compositionally biased region" description="Basic and acidic residues" evidence="11">
    <location>
        <begin position="1010"/>
        <end position="1031"/>
    </location>
</feature>
<evidence type="ECO:0000256" key="7">
    <source>
        <dbReference type="ARBA" id="ARBA00022967"/>
    </source>
</evidence>
<evidence type="ECO:0000256" key="2">
    <source>
        <dbReference type="ARBA" id="ARBA00022475"/>
    </source>
</evidence>
<dbReference type="AlphaFoldDB" id="A0A7S3GD47"/>
<protein>
    <recommendedName>
        <fullName evidence="10">Sodium/potassium exporting P-type ATPase 1</fullName>
    </recommendedName>
</protein>
<evidence type="ECO:0000313" key="16">
    <source>
        <dbReference type="EMBL" id="CAE0262489.1"/>
    </source>
</evidence>
<feature type="domain" description="Cation-transporting P-type ATPase C-terminal" evidence="14">
    <location>
        <begin position="727"/>
        <end position="953"/>
    </location>
</feature>
<dbReference type="GO" id="GO:0030007">
    <property type="term" value="P:intracellular potassium ion homeostasis"/>
    <property type="evidence" value="ECO:0007669"/>
    <property type="project" value="TreeGrafter"/>
</dbReference>
<feature type="domain" description="Cation-transporting P-type ATPase N-terminal" evidence="15">
    <location>
        <begin position="2"/>
        <end position="40"/>
    </location>
</feature>
<keyword evidence="9 12" id="KW-0472">Membrane</keyword>
<dbReference type="SFLD" id="SFLDS00003">
    <property type="entry name" value="Haloacid_Dehalogenase"/>
    <property type="match status" value="1"/>
</dbReference>
<dbReference type="Gene3D" id="1.20.1110.10">
    <property type="entry name" value="Calcium-transporting ATPase, transmembrane domain"/>
    <property type="match status" value="1"/>
</dbReference>
<sequence>MEQFGSNELKGGKKVNPVLLFLQHLFSYLLLLLMVAMVFSIISQEYIEAGVIGFIVLFNATVGFLQEYKSEQTLAALKSLSASFSTVRRGGEILEINSRDIVPGDIIILEEGDIVPADLRLIETSSLEINEATLTGEAAPVHKVIEERINAEEALGDRANMAYSGCVVTRGRGEGVVVATGQRTELGKIAQKVSKKGSKATRMQIELRKLAISLFIVGMLLGVLVLGVHSFVVDKEVSMYAISLGVAAIPESLMAVLTLAMAMGVKRMAKCGAVVRKLTALESLSSTTDICSDKTGTLTQAKMVVANGFACGLGAFAVQGTGWHPVGEVKFSVRNGCTEENGTINKGKFERELLSSELLRSVESSTGMNSSAIHQLVLCSTLCNSATVTSASSAEGTKAVGDPTEIALECFAQKLGFTRNSVKGTVLMTVEFPFDSVVKKMTRVYKNEYSGKHVAYLKGALEAVLEASSFYLNCNNEVTEITEEYRQILFSEMNKMAGRGLRVMAFAYRNMDDFNEDITRDDVDNHMILIGLLGIYDPPRDEAKESVEQSRSAGINVRMVTGDHPATAAAIAQDISILSSGEDPHAGTMVGHELDRMSKSQLDDLLVLPRVVSRCSPDTKVNLIHALHRRGKVVVMTGDGVNDAPALKSADIGVAMGQGGSDVTKEAADIVLSDDNISTIVKAIKEGRRISDNIQKFIVHLLTGNVAQVIALIVGLSMRDRYNEAVFPMSPLQILWLNMITISPPALSLAVEKAEADIMERPPRKKGESLFTKDIILDIFVYGVLGGALTLASFVIAIGFVNPVQLQNESYTPANLSAPYWENNSVQDLAFHDYLGIYCNQRCTLPTEEACEEMYACSLVQRARATAFATLTFILLLNGFNCRAAAKTVFEAGILKNKFMTASLFFGIALMIPTMYIPIVNKQYFKQRSITIEWAIVVASAAFFFTVCQVYKKAKQVFIRRRRKAKVELMRKRSHSRMTRTDLRSARSDVDLSSLTHSNSQQNYKSDNQINRKERAAKVHVKVEPMSESRV</sequence>
<dbReference type="Gene3D" id="3.40.50.1000">
    <property type="entry name" value="HAD superfamily/HAD-like"/>
    <property type="match status" value="1"/>
</dbReference>
<dbReference type="GO" id="GO:1902600">
    <property type="term" value="P:proton transmembrane transport"/>
    <property type="evidence" value="ECO:0007669"/>
    <property type="project" value="TreeGrafter"/>
</dbReference>
<feature type="compositionally biased region" description="Basic and acidic residues" evidence="11">
    <location>
        <begin position="979"/>
        <end position="990"/>
    </location>
</feature>
<reference evidence="16" key="1">
    <citation type="submission" date="2021-01" db="EMBL/GenBank/DDBJ databases">
        <authorList>
            <person name="Corre E."/>
            <person name="Pelletier E."/>
            <person name="Niang G."/>
            <person name="Scheremetjew M."/>
            <person name="Finn R."/>
            <person name="Kale V."/>
            <person name="Holt S."/>
            <person name="Cochrane G."/>
            <person name="Meng A."/>
            <person name="Brown T."/>
            <person name="Cohen L."/>
        </authorList>
    </citation>
    <scope>NUCLEOTIDE SEQUENCE</scope>
    <source>
        <strain evidence="16">NIES-2562</strain>
    </source>
</reference>
<dbReference type="InterPro" id="IPR001757">
    <property type="entry name" value="P_typ_ATPase"/>
</dbReference>
<feature type="transmembrane region" description="Helical" evidence="12">
    <location>
        <begin position="863"/>
        <end position="880"/>
    </location>
</feature>
<evidence type="ECO:0000259" key="14">
    <source>
        <dbReference type="Pfam" id="PF00689"/>
    </source>
</evidence>
<dbReference type="Gene3D" id="2.70.150.10">
    <property type="entry name" value="Calcium-transporting ATPase, cytoplasmic transduction domain A"/>
    <property type="match status" value="1"/>
</dbReference>
<evidence type="ECO:0000256" key="1">
    <source>
        <dbReference type="ARBA" id="ARBA00004651"/>
    </source>
</evidence>
<dbReference type="GO" id="GO:0005886">
    <property type="term" value="C:plasma membrane"/>
    <property type="evidence" value="ECO:0007669"/>
    <property type="project" value="UniProtKB-SubCell"/>
</dbReference>
<keyword evidence="4" id="KW-0479">Metal-binding</keyword>
<dbReference type="InterPro" id="IPR050510">
    <property type="entry name" value="Cation_transp_ATPase_P-type"/>
</dbReference>
<dbReference type="SUPFAM" id="SSF81653">
    <property type="entry name" value="Calcium ATPase, transduction domain A"/>
    <property type="match status" value="1"/>
</dbReference>
<dbReference type="GO" id="GO:0005524">
    <property type="term" value="F:ATP binding"/>
    <property type="evidence" value="ECO:0007669"/>
    <property type="project" value="UniProtKB-KW"/>
</dbReference>
<dbReference type="PRINTS" id="PR00119">
    <property type="entry name" value="CATATPASE"/>
</dbReference>
<gene>
    <name evidence="16" type="ORF">PBIL07802_LOCUS24784</name>
</gene>
<dbReference type="PANTHER" id="PTHR43294">
    <property type="entry name" value="SODIUM/POTASSIUM-TRANSPORTING ATPASE SUBUNIT ALPHA"/>
    <property type="match status" value="1"/>
</dbReference>
<feature type="transmembrane region" description="Helical" evidence="12">
    <location>
        <begin position="901"/>
        <end position="919"/>
    </location>
</feature>
<dbReference type="InterPro" id="IPR059000">
    <property type="entry name" value="ATPase_P-type_domA"/>
</dbReference>
<dbReference type="SFLD" id="SFLDF00027">
    <property type="entry name" value="p-type_atpase"/>
    <property type="match status" value="1"/>
</dbReference>
<evidence type="ECO:0000259" key="13">
    <source>
        <dbReference type="Pfam" id="PF00122"/>
    </source>
</evidence>
<feature type="transmembrane region" description="Helical" evidence="12">
    <location>
        <begin position="20"/>
        <end position="40"/>
    </location>
</feature>
<organism evidence="16">
    <name type="scientific">Palpitomonas bilix</name>
    <dbReference type="NCBI Taxonomy" id="652834"/>
    <lineage>
        <taxon>Eukaryota</taxon>
        <taxon>Eukaryota incertae sedis</taxon>
    </lineage>
</organism>
<evidence type="ECO:0000256" key="6">
    <source>
        <dbReference type="ARBA" id="ARBA00022840"/>
    </source>
</evidence>
<proteinExistence type="predicted"/>
<dbReference type="FunFam" id="3.40.50.1000:FF:000028">
    <property type="entry name" value="Calcium-transporting P-type ATPase, putative"/>
    <property type="match status" value="1"/>
</dbReference>
<keyword evidence="2" id="KW-1003">Cell membrane</keyword>
<dbReference type="FunFam" id="2.70.150.10:FF:000016">
    <property type="entry name" value="Calcium-transporting P-type ATPase putative"/>
    <property type="match status" value="1"/>
</dbReference>
<dbReference type="SUPFAM" id="SSF81660">
    <property type="entry name" value="Metal cation-transporting ATPase, ATP-binding domain N"/>
    <property type="match status" value="1"/>
</dbReference>
<feature type="region of interest" description="Disordered" evidence="11">
    <location>
        <begin position="969"/>
        <end position="1031"/>
    </location>
</feature>
<evidence type="ECO:0000256" key="10">
    <source>
        <dbReference type="ARBA" id="ARBA00073741"/>
    </source>
</evidence>
<keyword evidence="3 12" id="KW-0812">Transmembrane</keyword>
<evidence type="ECO:0000256" key="3">
    <source>
        <dbReference type="ARBA" id="ARBA00022692"/>
    </source>
</evidence>
<evidence type="ECO:0000256" key="11">
    <source>
        <dbReference type="SAM" id="MobiDB-lite"/>
    </source>
</evidence>
<dbReference type="InterPro" id="IPR008250">
    <property type="entry name" value="ATPase_P-typ_transduc_dom_A_sf"/>
</dbReference>
<dbReference type="GO" id="GO:1990573">
    <property type="term" value="P:potassium ion import across plasma membrane"/>
    <property type="evidence" value="ECO:0007669"/>
    <property type="project" value="TreeGrafter"/>
</dbReference>
<keyword evidence="7" id="KW-1278">Translocase</keyword>
<keyword evidence="5" id="KW-0547">Nucleotide-binding</keyword>
<keyword evidence="6" id="KW-0067">ATP-binding</keyword>
<name>A0A7S3GD47_9EUKA</name>
<dbReference type="InterPro" id="IPR023298">
    <property type="entry name" value="ATPase_P-typ_TM_dom_sf"/>
</dbReference>
<evidence type="ECO:0000259" key="15">
    <source>
        <dbReference type="Pfam" id="PF00690"/>
    </source>
</evidence>
<dbReference type="InterPro" id="IPR036412">
    <property type="entry name" value="HAD-like_sf"/>
</dbReference>
<evidence type="ECO:0000256" key="9">
    <source>
        <dbReference type="ARBA" id="ARBA00023136"/>
    </source>
</evidence>
<feature type="transmembrane region" description="Helical" evidence="12">
    <location>
        <begin position="238"/>
        <end position="260"/>
    </location>
</feature>
<dbReference type="InterPro" id="IPR004014">
    <property type="entry name" value="ATPase_P-typ_cation-transptr_N"/>
</dbReference>
<evidence type="ECO:0000256" key="12">
    <source>
        <dbReference type="SAM" id="Phobius"/>
    </source>
</evidence>
<dbReference type="EMBL" id="HBIB01038047">
    <property type="protein sequence ID" value="CAE0262489.1"/>
    <property type="molecule type" value="Transcribed_RNA"/>
</dbReference>
<dbReference type="InterPro" id="IPR044492">
    <property type="entry name" value="P_typ_ATPase_HD_dom"/>
</dbReference>
<dbReference type="InterPro" id="IPR018303">
    <property type="entry name" value="ATPase_P-typ_P_site"/>
</dbReference>
<dbReference type="GO" id="GO:0036376">
    <property type="term" value="P:sodium ion export across plasma membrane"/>
    <property type="evidence" value="ECO:0007669"/>
    <property type="project" value="TreeGrafter"/>
</dbReference>
<feature type="compositionally biased region" description="Polar residues" evidence="11">
    <location>
        <begin position="991"/>
        <end position="1009"/>
    </location>
</feature>